<dbReference type="EMBL" id="JANPWB010000010">
    <property type="protein sequence ID" value="KAJ1140265.1"/>
    <property type="molecule type" value="Genomic_DNA"/>
</dbReference>
<sequence length="227" mass="23176">MRGPPTRVVFLCVICPSANCLGPVCRCVRCGEAPSGVLPGVASRLTARSPRAESVVARGGVAAFSARCPGLLRDPPGVRLVLAGTLGLVLGAWFKAVPGSRRAVGAVPRGAGACLRCIGRAFGAGSKAQLSLGSRRAGSAVPQAEPPALRESRERPTFAFPGNRSGRPGNLVLGLLAGRVRGRVAAAVRSPASSGQRGGVSLSARRSEDTGESVGCWFFVSSPLLLL</sequence>
<feature type="signal peptide" evidence="1">
    <location>
        <begin position="1"/>
        <end position="20"/>
    </location>
</feature>
<dbReference type="AlphaFoldDB" id="A0AAV7QJK6"/>
<dbReference type="Proteomes" id="UP001066276">
    <property type="component" value="Chromosome 6"/>
</dbReference>
<evidence type="ECO:0000313" key="2">
    <source>
        <dbReference type="EMBL" id="KAJ1140265.1"/>
    </source>
</evidence>
<evidence type="ECO:0000313" key="3">
    <source>
        <dbReference type="Proteomes" id="UP001066276"/>
    </source>
</evidence>
<keyword evidence="3" id="KW-1185">Reference proteome</keyword>
<accession>A0AAV7QJK6</accession>
<comment type="caution">
    <text evidence="2">The sequence shown here is derived from an EMBL/GenBank/DDBJ whole genome shotgun (WGS) entry which is preliminary data.</text>
</comment>
<keyword evidence="1" id="KW-0732">Signal</keyword>
<evidence type="ECO:0000256" key="1">
    <source>
        <dbReference type="SAM" id="SignalP"/>
    </source>
</evidence>
<protein>
    <submittedName>
        <fullName evidence="2">Uncharacterized protein</fullName>
    </submittedName>
</protein>
<feature type="chain" id="PRO_5043787380" evidence="1">
    <location>
        <begin position="21"/>
        <end position="227"/>
    </location>
</feature>
<name>A0AAV7QJK6_PLEWA</name>
<reference evidence="2" key="1">
    <citation type="journal article" date="2022" name="bioRxiv">
        <title>Sequencing and chromosome-scale assembly of the giantPleurodeles waltlgenome.</title>
        <authorList>
            <person name="Brown T."/>
            <person name="Elewa A."/>
            <person name="Iarovenko S."/>
            <person name="Subramanian E."/>
            <person name="Araus A.J."/>
            <person name="Petzold A."/>
            <person name="Susuki M."/>
            <person name="Suzuki K.-i.T."/>
            <person name="Hayashi T."/>
            <person name="Toyoda A."/>
            <person name="Oliveira C."/>
            <person name="Osipova E."/>
            <person name="Leigh N.D."/>
            <person name="Simon A."/>
            <person name="Yun M.H."/>
        </authorList>
    </citation>
    <scope>NUCLEOTIDE SEQUENCE</scope>
    <source>
        <strain evidence="2">20211129_DDA</strain>
        <tissue evidence="2">Liver</tissue>
    </source>
</reference>
<proteinExistence type="predicted"/>
<organism evidence="2 3">
    <name type="scientific">Pleurodeles waltl</name>
    <name type="common">Iberian ribbed newt</name>
    <dbReference type="NCBI Taxonomy" id="8319"/>
    <lineage>
        <taxon>Eukaryota</taxon>
        <taxon>Metazoa</taxon>
        <taxon>Chordata</taxon>
        <taxon>Craniata</taxon>
        <taxon>Vertebrata</taxon>
        <taxon>Euteleostomi</taxon>
        <taxon>Amphibia</taxon>
        <taxon>Batrachia</taxon>
        <taxon>Caudata</taxon>
        <taxon>Salamandroidea</taxon>
        <taxon>Salamandridae</taxon>
        <taxon>Pleurodelinae</taxon>
        <taxon>Pleurodeles</taxon>
    </lineage>
</organism>
<gene>
    <name evidence="2" type="ORF">NDU88_006622</name>
</gene>